<feature type="domain" description="AIPP2-like SPOC-like" evidence="8">
    <location>
        <begin position="100"/>
        <end position="233"/>
    </location>
</feature>
<dbReference type="Proteomes" id="UP000813463">
    <property type="component" value="Chromosome 5"/>
</dbReference>
<protein>
    <submittedName>
        <fullName evidence="10">Uncharacterized protein isoform X1</fullName>
    </submittedName>
</protein>
<name>A0A9R0HX39_SPIOL</name>
<dbReference type="InterPro" id="IPR049914">
    <property type="entry name" value="PHD1-3/5-6"/>
</dbReference>
<dbReference type="Pfam" id="PF23121">
    <property type="entry name" value="SPOC_AIPP2"/>
    <property type="match status" value="1"/>
</dbReference>
<proteinExistence type="predicted"/>
<feature type="region of interest" description="Disordered" evidence="7">
    <location>
        <begin position="567"/>
        <end position="593"/>
    </location>
</feature>
<evidence type="ECO:0000256" key="1">
    <source>
        <dbReference type="ARBA" id="ARBA00022723"/>
    </source>
</evidence>
<dbReference type="PANTHER" id="PTHR33304">
    <property type="match status" value="1"/>
</dbReference>
<dbReference type="GO" id="GO:0140566">
    <property type="term" value="F:histone reader activity"/>
    <property type="evidence" value="ECO:0007669"/>
    <property type="project" value="InterPro"/>
</dbReference>
<feature type="coiled-coil region" evidence="6">
    <location>
        <begin position="816"/>
        <end position="843"/>
    </location>
</feature>
<keyword evidence="3" id="KW-0862">Zinc</keyword>
<dbReference type="Pfam" id="PF05278">
    <property type="entry name" value="PEARLI-4"/>
    <property type="match status" value="1"/>
</dbReference>
<gene>
    <name evidence="10" type="primary">LOC110778409</name>
</gene>
<reference evidence="10" key="2">
    <citation type="submission" date="2025-08" db="UniProtKB">
        <authorList>
            <consortium name="RefSeq"/>
        </authorList>
    </citation>
    <scope>IDENTIFICATION</scope>
    <source>
        <tissue evidence="10">Leaf</tissue>
    </source>
</reference>
<evidence type="ECO:0000256" key="6">
    <source>
        <dbReference type="SAM" id="Coils"/>
    </source>
</evidence>
<evidence type="ECO:0000256" key="4">
    <source>
        <dbReference type="ARBA" id="ARBA00023015"/>
    </source>
</evidence>
<keyword evidence="1" id="KW-0479">Metal-binding</keyword>
<evidence type="ECO:0000313" key="9">
    <source>
        <dbReference type="Proteomes" id="UP000813463"/>
    </source>
</evidence>
<sequence length="871" mass="96474">MVKICQTCGDKGFSRYLIYCTECWDTVEHMYCVGLSPEDICEDFSWICNSCQSADEMLAKIIKYGGEEMTQSAGAGCSPLGISDLSLLGASSIPVVGPIWRGVFNTSGSSDGSWKGLEAFMPKTSYSKVVNIVRALQPSLYLHLEKRDSLWPKNFDELGAADCNIEIYIFPQFSSFLDRCEAEYNNLVEYMISNDLAMTATLANLKLMVFTSLEITAPEKQKIQGKYYLWGAFEKVSSEIPSKRYKPSVAKSRMGKGLRAVGCQEKQSISTPCRRLMKIGTNSKKTKKAVSLLKCSRIPSFRPECKRARSKKGKKLITRPSNDQEADQTYDKPSQAETSTILEASLGEVCLPQENARLLNDTTGTSENVVNIEASAEGSARLAGQGPEELVSPLITPVKERSENHEALSIPDVSCCHTLAKRLKSLNIEGNAEKTVSDKPMIDLVILDQEPVCSSKLGEKVNECVEDTQNRIVERKTVAEQPNWEDGVEIDGSNRGNVSECIEDKQNQIIQGEDQPNQEDGLKLFGVFLPSQNMEPPQLQAQDNCVNLAANSENCTISIPLVSYQEGLEEQEPNGPNPISNGENNPCINDDDPVADQQYIVDEKVLDAHKATASDGLTLLPPLEIQHDTHVEKGSCIPPVIDLEKENSSPSIASTEVIEYDDEETTISGAENIREASVTSIRASISEMAGEFHDISSNCVGMYNVNAELLPILKKILEKHGDIASNCRILPKVPLENICKVVQELESVRLRGLRSHHVNHLKSVLQLADAVGIDVEWLRKRCEVLEKFTCQLSDYPTLKSNLDQAVKDVQHKEEMLSSKRTMVENLIAEIKSEEKEFEALKEYKYKLDCAVQSINSICTSFHDKSVVDGLL</sequence>
<dbReference type="Gene3D" id="3.30.40.10">
    <property type="entry name" value="Zinc/RING finger domain, C3HC4 (zinc finger)"/>
    <property type="match status" value="1"/>
</dbReference>
<keyword evidence="9" id="KW-1185">Reference proteome</keyword>
<dbReference type="OrthoDB" id="1932206at2759"/>
<dbReference type="InterPro" id="IPR007942">
    <property type="entry name" value="PLipase-like"/>
</dbReference>
<dbReference type="GO" id="GO:0008270">
    <property type="term" value="F:zinc ion binding"/>
    <property type="evidence" value="ECO:0007669"/>
    <property type="project" value="UniProtKB-KW"/>
</dbReference>
<dbReference type="RefSeq" id="XP_021838662.1">
    <property type="nucleotide sequence ID" value="XM_021982970.2"/>
</dbReference>
<dbReference type="InterPro" id="IPR013083">
    <property type="entry name" value="Znf_RING/FYVE/PHD"/>
</dbReference>
<organism evidence="9 10">
    <name type="scientific">Spinacia oleracea</name>
    <name type="common">Spinach</name>
    <dbReference type="NCBI Taxonomy" id="3562"/>
    <lineage>
        <taxon>Eukaryota</taxon>
        <taxon>Viridiplantae</taxon>
        <taxon>Streptophyta</taxon>
        <taxon>Embryophyta</taxon>
        <taxon>Tracheophyta</taxon>
        <taxon>Spermatophyta</taxon>
        <taxon>Magnoliopsida</taxon>
        <taxon>eudicotyledons</taxon>
        <taxon>Gunneridae</taxon>
        <taxon>Pentapetalae</taxon>
        <taxon>Caryophyllales</taxon>
        <taxon>Chenopodiaceae</taxon>
        <taxon>Chenopodioideae</taxon>
        <taxon>Anserineae</taxon>
        <taxon>Spinacia</taxon>
    </lineage>
</organism>
<dbReference type="GO" id="GO:0034244">
    <property type="term" value="P:negative regulation of transcription elongation by RNA polymerase II"/>
    <property type="evidence" value="ECO:0007669"/>
    <property type="project" value="InterPro"/>
</dbReference>
<dbReference type="InterPro" id="IPR056280">
    <property type="entry name" value="AIPP2-like_SPOC"/>
</dbReference>
<dbReference type="SUPFAM" id="SSF57903">
    <property type="entry name" value="FYVE/PHD zinc finger"/>
    <property type="match status" value="1"/>
</dbReference>
<keyword evidence="5" id="KW-0804">Transcription</keyword>
<evidence type="ECO:0000256" key="7">
    <source>
        <dbReference type="SAM" id="MobiDB-lite"/>
    </source>
</evidence>
<dbReference type="KEGG" id="soe:110778409"/>
<reference evidence="9" key="1">
    <citation type="journal article" date="2021" name="Nat. Commun.">
        <title>Genomic analyses provide insights into spinach domestication and the genetic basis of agronomic traits.</title>
        <authorList>
            <person name="Cai X."/>
            <person name="Sun X."/>
            <person name="Xu C."/>
            <person name="Sun H."/>
            <person name="Wang X."/>
            <person name="Ge C."/>
            <person name="Zhang Z."/>
            <person name="Wang Q."/>
            <person name="Fei Z."/>
            <person name="Jiao C."/>
            <person name="Wang Q."/>
        </authorList>
    </citation>
    <scope>NUCLEOTIDE SEQUENCE [LARGE SCALE GENOMIC DNA]</scope>
    <source>
        <strain evidence="9">cv. Varoflay</strain>
    </source>
</reference>
<keyword evidence="2" id="KW-0863">Zinc-finger</keyword>
<keyword evidence="4" id="KW-0805">Transcription regulation</keyword>
<dbReference type="GeneID" id="110778409"/>
<feature type="region of interest" description="Disordered" evidence="7">
    <location>
        <begin position="309"/>
        <end position="336"/>
    </location>
</feature>
<accession>A0A9R0HX39</accession>
<evidence type="ECO:0000256" key="2">
    <source>
        <dbReference type="ARBA" id="ARBA00022771"/>
    </source>
</evidence>
<evidence type="ECO:0000313" key="10">
    <source>
        <dbReference type="RefSeq" id="XP_021838662.1"/>
    </source>
</evidence>
<feature type="compositionally biased region" description="Polar residues" evidence="7">
    <location>
        <begin position="577"/>
        <end position="587"/>
    </location>
</feature>
<evidence type="ECO:0000259" key="8">
    <source>
        <dbReference type="Pfam" id="PF23121"/>
    </source>
</evidence>
<evidence type="ECO:0000256" key="3">
    <source>
        <dbReference type="ARBA" id="ARBA00022833"/>
    </source>
</evidence>
<dbReference type="CDD" id="cd15489">
    <property type="entry name" value="PHD_SF"/>
    <property type="match status" value="1"/>
</dbReference>
<keyword evidence="6" id="KW-0175">Coiled coil</keyword>
<dbReference type="AlphaFoldDB" id="A0A9R0HX39"/>
<evidence type="ECO:0000256" key="5">
    <source>
        <dbReference type="ARBA" id="ARBA00023163"/>
    </source>
</evidence>
<dbReference type="PANTHER" id="PTHR33304:SF18">
    <property type="entry name" value="CHROMATIN REGULATOR PHD FAMILY-RELATED"/>
    <property type="match status" value="1"/>
</dbReference>
<dbReference type="InterPro" id="IPR011011">
    <property type="entry name" value="Znf_FYVE_PHD"/>
</dbReference>